<dbReference type="SUPFAM" id="SSF52777">
    <property type="entry name" value="CoA-dependent acyltransferases"/>
    <property type="match status" value="6"/>
</dbReference>
<dbReference type="NCBIfam" id="TIGR01733">
    <property type="entry name" value="AA-adenyl-dom"/>
    <property type="match status" value="2"/>
</dbReference>
<dbReference type="Gene3D" id="3.30.559.10">
    <property type="entry name" value="Chloramphenicol acetyltransferase-like domain"/>
    <property type="match status" value="3"/>
</dbReference>
<dbReference type="InterPro" id="IPR045851">
    <property type="entry name" value="AMP-bd_C_sf"/>
</dbReference>
<dbReference type="NCBIfam" id="TIGR01720">
    <property type="entry name" value="NRPS-para261"/>
    <property type="match status" value="1"/>
</dbReference>
<dbReference type="InterPro" id="IPR006162">
    <property type="entry name" value="Ppantetheine_attach_site"/>
</dbReference>
<keyword evidence="7" id="KW-1185">Reference proteome</keyword>
<dbReference type="RefSeq" id="WP_077849334.1">
    <property type="nucleotide sequence ID" value="NZ_LZZM01000212.1"/>
</dbReference>
<dbReference type="GO" id="GO:0008610">
    <property type="term" value="P:lipid biosynthetic process"/>
    <property type="evidence" value="ECO:0007669"/>
    <property type="project" value="UniProtKB-ARBA"/>
</dbReference>
<dbReference type="CDD" id="cd05930">
    <property type="entry name" value="A_NRPS"/>
    <property type="match status" value="1"/>
</dbReference>
<name>A0A1S8T7B3_9CLOT</name>
<dbReference type="GO" id="GO:0044550">
    <property type="term" value="P:secondary metabolite biosynthetic process"/>
    <property type="evidence" value="ECO:0007669"/>
    <property type="project" value="TreeGrafter"/>
</dbReference>
<dbReference type="GO" id="GO:0003824">
    <property type="term" value="F:catalytic activity"/>
    <property type="evidence" value="ECO:0007669"/>
    <property type="project" value="InterPro"/>
</dbReference>
<feature type="domain" description="Carrier" evidence="5">
    <location>
        <begin position="942"/>
        <end position="1015"/>
    </location>
</feature>
<dbReference type="GO" id="GO:0005737">
    <property type="term" value="C:cytoplasm"/>
    <property type="evidence" value="ECO:0007669"/>
    <property type="project" value="TreeGrafter"/>
</dbReference>
<accession>A0A1S8T7B3</accession>
<dbReference type="OrthoDB" id="51171at2"/>
<keyword evidence="3" id="KW-0597">Phosphoprotein</keyword>
<sequence>MVKKYYMSSNQKRIYIINQLQEDCSYNIPKIFIIEEEVDIDKLGQAFKRLCQRHELLRTTFSNKGDHFYQEVHEEFEGNIEVVNDKTRNNSEAISEFIGPFNLSKAPLMRIRVAETNENMLLMFDFHHIISDAISGNIYVNELIKFYNDQELEDNRIQYKDYSAWQNLKDMSEAEAFWVTEFQGTSSTVDLKTDYIRPNSKSYNGKTIYEFKNKKIREEVLHFCSTNGFSEFTSLLASFMAFLSRYCNQNCITVGVPMASRSHIDAHNMTGMFVNTVAIKENIDTDISFLDYIEGLQNKLYSVFEYQDYPFEKLIEKLNIPRDSSRNPLFDIMFVYQNGGDNKKFVLENRELKEIKDIGYAKAKFDLTLTIDASQDGYDFSWEYCTDLFKEETILYMHKIFKIFFRNLLKCASQSIESCSMLDNSEYEKIIEPMINIEREHFRKSLLDTFKINVENSSSKIALIAGDNSMSFGELDILSDKIAYTLIQKGIIKNSVVCLLFTRSLDTIVTILAVLKAGGAFLPIEPSLPFERINFILKDSNSKLLVTNINDSNLQKFNCSVCLYKDLVEESKFQSNEKLMTDREENQLVYIIYTSGSTGKPKGVAIGESSLMNYLDWGCGKYIHDENDSFGFYSPLSFDLTITSIFLPLLAGLTMRIYYSNDYVSSLVDLINENKVTILKLTPSHMKIMNQLNLEHTIIHTLIVGGEELTVKTAKETTKKIKYPISIINEYGPTEATIGCCWHEYDILSDTMYVPIGRPINNTELYVLDKNLNHQPYGVVGELYIAGKGLAVAYWNNTHLTEEKFVPNPFVPKEKMYITGDLVYKLPNNNFIYCGRKDTQTKLKGFRIELEEVEKILMEVSNASNVSLLIRSIGDSDYLCAYMVGNKESEELLREGMRKYIPDYMIPTFFYNVDLIPLTYNGKVDTKKLPIPSVLSTHKYVEPRNERERIVVDIFSEVLGTKVGVEDNFFDLGGDSIKGIRIVAKLREKNMVISFREIMIKKTVINIIQDIETLESNKIDQSEVVGEIHLAPIQKQFFDSSLALPGYFNQSVLLESSEYLELSIISSVLKEIVIHHDMLRAHFSQYKQIIKSFVEENLFELHEKDLSNVSDDEREEIIRLQTEKVSASIDIEKGPLLKVMLLRANGVTYIFIVAHHLIIDSVSWEILIEDLNSCYKKMKKNERINLPLKTNSYKDWVIEQEILAQTDLLKKEISYWENIEKNIIIYKKENQNIQESFLNYNEINFEKSLTEKLVYKSVKPYGLEVKDILITSLFRSIATETKNKNVVINVESHGRENAYSKLSIERTIGWFTSIYPAFVENVGQSIHNDLINVKEMLRKVPNKGIGYSILKKCNELNNKSYNSPDFNFNYLGEGASNISNDYFKISKINQGSAISDKNKFGSPVSLDGKIESGILSILISYDSYCFDKNFINKFAETYKNEVYRIVDFCVSSDKVYKTPSDYGQTTMSMKDFNKIIRRLESSRSVIERMYQLTPLQEGILFHSLNTKGNDGYIIQAIFDIKQNINLERFYHALNNLIEKHEVLRTRIFYSELECPYQVIMQKSKIEYSFEDIANVRNKLDLQGNILKEDLIHGFDFENENLIRFKIIKISEDKFTFIMTYHHVIIDGWSTGILVNDLTSFYNVEQESNEFINKEDGFYEQYVNLYKKVSHSEDYKYWAKLLENFDGANSINSNDISLNKEKEVRKSKFNISKNLFSKMKSTALKYHVTINTLVEFAWGILLQSYCGTTDAVFGKVISGRENLKKNLDNAVGLYMNTIPVRVQYNVEDTAIGVLSKIQEQSISSMEHCLCSLADIQRQTVYGSNLLKTLLVFENFYISDNKQDSGIKFMEMLTSVREETNYDLTLSAEISDTLILDILFNRENYSEFDITTIFEKIENILEQVCTCPLMKVSEFEFITPKERNLIIQEFNDTVFSYDDHKSVIHLIEDNAVNNPNDIAVIYNDIKITYKQLSEQSNIIANFLTQKNIYQKNVVALKMENSPQMIIGILGVLKIGAAYVPIDPSYPKYRIDTILSASAATLILTSLSCNDLNKENLYCVEDILKEYSDICLKTSLIYHPEDLAYILYTSGTTGVPKGVMVRNRNMLSYVHSFQKEFHIDRTTNMLQQATYTFDTFIEEVFPTLAFGGSLIIYPKKQGIDFNELCDYINKWNVNMLSCSPLVLNEINKLDKVKSVKTFISGGDELKVNYFNNLIKHADVYNTYGPTETTVCAMYFKIDRNSIENIPIGKPIANVQVYIISNNKLCGINSLGEICIAGDGVAAGYLNDKSLTNQKFDINPFGEGKLYHSGDLGKWNIDGTISFMGRIDNQIKIRGYRIELSEIEEVIRKNLNVNDVIVLLKEKNNEKIICIYVLSNCITKKEVYEVMKTNLPIYMVSSYIEIVDSLPMKSNGKIDDEKLCIPKLISHEDNNCNLTPLEGKLLELFSKVLNGVQVNIDDDFFELGGHSLTVSKLINYIEEEFGVRIKVADIFEKRIAKEICKLIEEYKENGICSNVKELLEADVEEIF</sequence>
<dbReference type="STRING" id="29367.CLPUN_43900"/>
<dbReference type="SUPFAM" id="SSF47336">
    <property type="entry name" value="ACP-like"/>
    <property type="match status" value="2"/>
</dbReference>
<evidence type="ECO:0000256" key="4">
    <source>
        <dbReference type="ARBA" id="ARBA00023194"/>
    </source>
</evidence>
<proteinExistence type="predicted"/>
<keyword evidence="2" id="KW-0596">Phosphopantetheine</keyword>
<dbReference type="Gene3D" id="3.30.559.30">
    <property type="entry name" value="Nonribosomal peptide synthetase, condensation domain"/>
    <property type="match status" value="3"/>
</dbReference>
<dbReference type="InterPro" id="IPR010071">
    <property type="entry name" value="AA_adenyl_dom"/>
</dbReference>
<dbReference type="InterPro" id="IPR023213">
    <property type="entry name" value="CAT-like_dom_sf"/>
</dbReference>
<dbReference type="Gene3D" id="3.30.300.30">
    <property type="match status" value="2"/>
</dbReference>
<dbReference type="Proteomes" id="UP000190890">
    <property type="component" value="Unassembled WGS sequence"/>
</dbReference>
<dbReference type="SUPFAM" id="SSF56801">
    <property type="entry name" value="Acetyl-CoA synthetase-like"/>
    <property type="match status" value="2"/>
</dbReference>
<evidence type="ECO:0000256" key="3">
    <source>
        <dbReference type="ARBA" id="ARBA00022553"/>
    </source>
</evidence>
<organism evidence="6 7">
    <name type="scientific">Clostridium puniceum</name>
    <dbReference type="NCBI Taxonomy" id="29367"/>
    <lineage>
        <taxon>Bacteria</taxon>
        <taxon>Bacillati</taxon>
        <taxon>Bacillota</taxon>
        <taxon>Clostridia</taxon>
        <taxon>Eubacteriales</taxon>
        <taxon>Clostridiaceae</taxon>
        <taxon>Clostridium</taxon>
    </lineage>
</organism>
<dbReference type="PROSITE" id="PS00455">
    <property type="entry name" value="AMP_BINDING"/>
    <property type="match status" value="2"/>
</dbReference>
<comment type="caution">
    <text evidence="6">The sequence shown here is derived from an EMBL/GenBank/DDBJ whole genome shotgun (WGS) entry which is preliminary data.</text>
</comment>
<dbReference type="FunFam" id="3.40.50.980:FF:000001">
    <property type="entry name" value="Non-ribosomal peptide synthetase"/>
    <property type="match status" value="2"/>
</dbReference>
<evidence type="ECO:0000313" key="7">
    <source>
        <dbReference type="Proteomes" id="UP000190890"/>
    </source>
</evidence>
<dbReference type="Pfam" id="PF00668">
    <property type="entry name" value="Condensation"/>
    <property type="match status" value="3"/>
</dbReference>
<feature type="domain" description="Carrier" evidence="5">
    <location>
        <begin position="2428"/>
        <end position="2503"/>
    </location>
</feature>
<evidence type="ECO:0000259" key="5">
    <source>
        <dbReference type="PROSITE" id="PS50075"/>
    </source>
</evidence>
<dbReference type="InterPro" id="IPR009081">
    <property type="entry name" value="PP-bd_ACP"/>
</dbReference>
<evidence type="ECO:0000256" key="1">
    <source>
        <dbReference type="ARBA" id="ARBA00001957"/>
    </source>
</evidence>
<dbReference type="PANTHER" id="PTHR45527:SF1">
    <property type="entry name" value="FATTY ACID SYNTHASE"/>
    <property type="match status" value="1"/>
</dbReference>
<dbReference type="GO" id="GO:0017000">
    <property type="term" value="P:antibiotic biosynthetic process"/>
    <property type="evidence" value="ECO:0007669"/>
    <property type="project" value="UniProtKB-KW"/>
</dbReference>
<dbReference type="InterPro" id="IPR001242">
    <property type="entry name" value="Condensation_dom"/>
</dbReference>
<reference evidence="6 7" key="1">
    <citation type="submission" date="2016-05" db="EMBL/GenBank/DDBJ databases">
        <title>Microbial solvent formation.</title>
        <authorList>
            <person name="Poehlein A."/>
            <person name="Montoya Solano J.D."/>
            <person name="Flitsch S."/>
            <person name="Krabben P."/>
            <person name="Duerre P."/>
            <person name="Daniel R."/>
        </authorList>
    </citation>
    <scope>NUCLEOTIDE SEQUENCE [LARGE SCALE GENOMIC DNA]</scope>
    <source>
        <strain evidence="6 7">DSM 2619</strain>
    </source>
</reference>
<dbReference type="GO" id="GO:0043041">
    <property type="term" value="P:amino acid activation for nonribosomal peptide biosynthetic process"/>
    <property type="evidence" value="ECO:0007669"/>
    <property type="project" value="TreeGrafter"/>
</dbReference>
<evidence type="ECO:0000256" key="2">
    <source>
        <dbReference type="ARBA" id="ARBA00022450"/>
    </source>
</evidence>
<dbReference type="GO" id="GO:0031177">
    <property type="term" value="F:phosphopantetheine binding"/>
    <property type="evidence" value="ECO:0007669"/>
    <property type="project" value="TreeGrafter"/>
</dbReference>
<dbReference type="PROSITE" id="PS50075">
    <property type="entry name" value="CARRIER"/>
    <property type="match status" value="2"/>
</dbReference>
<dbReference type="InterPro" id="IPR036736">
    <property type="entry name" value="ACP-like_sf"/>
</dbReference>
<dbReference type="Pfam" id="PF00550">
    <property type="entry name" value="PP-binding"/>
    <property type="match status" value="2"/>
</dbReference>
<keyword evidence="4" id="KW-0045">Antibiotic biosynthesis</keyword>
<dbReference type="InterPro" id="IPR010060">
    <property type="entry name" value="NRPS_synth"/>
</dbReference>
<protein>
    <submittedName>
        <fullName evidence="6">Linear gramicidin synthase subunit B</fullName>
    </submittedName>
</protein>
<dbReference type="Gene3D" id="3.40.50.980">
    <property type="match status" value="4"/>
</dbReference>
<dbReference type="PROSITE" id="PS00012">
    <property type="entry name" value="PHOSPHOPANTETHEINE"/>
    <property type="match status" value="1"/>
</dbReference>
<dbReference type="Pfam" id="PF00501">
    <property type="entry name" value="AMP-binding"/>
    <property type="match status" value="2"/>
</dbReference>
<dbReference type="Gene3D" id="2.30.38.10">
    <property type="entry name" value="Luciferase, Domain 3"/>
    <property type="match status" value="2"/>
</dbReference>
<dbReference type="PANTHER" id="PTHR45527">
    <property type="entry name" value="NONRIBOSOMAL PEPTIDE SYNTHETASE"/>
    <property type="match status" value="1"/>
</dbReference>
<dbReference type="NCBIfam" id="NF003417">
    <property type="entry name" value="PRK04813.1"/>
    <property type="match status" value="2"/>
</dbReference>
<dbReference type="EMBL" id="LZZM01000212">
    <property type="protein sequence ID" value="OOM73636.1"/>
    <property type="molecule type" value="Genomic_DNA"/>
</dbReference>
<dbReference type="CDD" id="cd19531">
    <property type="entry name" value="LCL_NRPS-like"/>
    <property type="match status" value="1"/>
</dbReference>
<gene>
    <name evidence="6" type="primary">lgrB_2</name>
    <name evidence="6" type="ORF">CLPUN_43900</name>
</gene>
<dbReference type="Gene3D" id="1.10.1200.10">
    <property type="entry name" value="ACP-like"/>
    <property type="match status" value="2"/>
</dbReference>
<dbReference type="InterPro" id="IPR000873">
    <property type="entry name" value="AMP-dep_synth/lig_dom"/>
</dbReference>
<comment type="cofactor">
    <cofactor evidence="1">
        <name>pantetheine 4'-phosphate</name>
        <dbReference type="ChEBI" id="CHEBI:47942"/>
    </cofactor>
</comment>
<evidence type="ECO:0000313" key="6">
    <source>
        <dbReference type="EMBL" id="OOM73636.1"/>
    </source>
</evidence>
<dbReference type="InterPro" id="IPR020845">
    <property type="entry name" value="AMP-binding_CS"/>
</dbReference>